<evidence type="ECO:0000256" key="2">
    <source>
        <dbReference type="ARBA" id="ARBA00005262"/>
    </source>
</evidence>
<feature type="transmembrane region" description="Helical" evidence="7">
    <location>
        <begin position="129"/>
        <end position="151"/>
    </location>
</feature>
<evidence type="ECO:0000256" key="1">
    <source>
        <dbReference type="ARBA" id="ARBA00004651"/>
    </source>
</evidence>
<organism evidence="8 9">
    <name type="scientific">Candidatus Spyradenecus faecavium</name>
    <dbReference type="NCBI Taxonomy" id="2840947"/>
    <lineage>
        <taxon>Bacteria</taxon>
        <taxon>Pseudomonadati</taxon>
        <taxon>Lentisphaerota</taxon>
        <taxon>Lentisphaeria</taxon>
        <taxon>Lentisphaerales</taxon>
        <taxon>Lentisphaeraceae</taxon>
        <taxon>Lentisphaeraceae incertae sedis</taxon>
        <taxon>Candidatus Spyradenecus</taxon>
    </lineage>
</organism>
<evidence type="ECO:0000256" key="7">
    <source>
        <dbReference type="SAM" id="Phobius"/>
    </source>
</evidence>
<feature type="transmembrane region" description="Helical" evidence="7">
    <location>
        <begin position="97"/>
        <end position="123"/>
    </location>
</feature>
<keyword evidence="4 7" id="KW-0812">Transmembrane</keyword>
<keyword evidence="5 7" id="KW-1133">Transmembrane helix</keyword>
<proteinExistence type="inferred from homology"/>
<reference evidence="8" key="1">
    <citation type="submission" date="2020-10" db="EMBL/GenBank/DDBJ databases">
        <authorList>
            <person name="Gilroy R."/>
        </authorList>
    </citation>
    <scope>NUCLEOTIDE SEQUENCE</scope>
    <source>
        <strain evidence="8">35461</strain>
    </source>
</reference>
<dbReference type="PANTHER" id="PTHR43663:SF1">
    <property type="entry name" value="CHROMATE TRANSPORTER"/>
    <property type="match status" value="1"/>
</dbReference>
<accession>A0A9D1T3H7</accession>
<keyword evidence="3" id="KW-1003">Cell membrane</keyword>
<comment type="similarity">
    <text evidence="2">Belongs to the chromate ion transporter (CHR) (TC 2.A.51) family.</text>
</comment>
<protein>
    <submittedName>
        <fullName evidence="8">Chromate transporter</fullName>
    </submittedName>
</protein>
<name>A0A9D1T3H7_9BACT</name>
<feature type="transmembrane region" description="Helical" evidence="7">
    <location>
        <begin position="163"/>
        <end position="196"/>
    </location>
</feature>
<reference evidence="8" key="2">
    <citation type="journal article" date="2021" name="PeerJ">
        <title>Extensive microbial diversity within the chicken gut microbiome revealed by metagenomics and culture.</title>
        <authorList>
            <person name="Gilroy R."/>
            <person name="Ravi A."/>
            <person name="Getino M."/>
            <person name="Pursley I."/>
            <person name="Horton D.L."/>
            <person name="Alikhan N.F."/>
            <person name="Baker D."/>
            <person name="Gharbi K."/>
            <person name="Hall N."/>
            <person name="Watson M."/>
            <person name="Adriaenssens E.M."/>
            <person name="Foster-Nyarko E."/>
            <person name="Jarju S."/>
            <person name="Secka A."/>
            <person name="Antonio M."/>
            <person name="Oren A."/>
            <person name="Chaudhuri R.R."/>
            <person name="La Ragione R."/>
            <person name="Hildebrand F."/>
            <person name="Pallen M.J."/>
        </authorList>
    </citation>
    <scope>NUCLEOTIDE SEQUENCE</scope>
    <source>
        <strain evidence="8">35461</strain>
    </source>
</reference>
<evidence type="ECO:0000256" key="5">
    <source>
        <dbReference type="ARBA" id="ARBA00022989"/>
    </source>
</evidence>
<dbReference type="InterPro" id="IPR052518">
    <property type="entry name" value="CHR_Transporter"/>
</dbReference>
<evidence type="ECO:0000256" key="4">
    <source>
        <dbReference type="ARBA" id="ARBA00022692"/>
    </source>
</evidence>
<gene>
    <name evidence="8" type="ORF">IAC79_04360</name>
</gene>
<evidence type="ECO:0000313" key="8">
    <source>
        <dbReference type="EMBL" id="HIV09328.1"/>
    </source>
</evidence>
<comment type="caution">
    <text evidence="8">The sequence shown here is derived from an EMBL/GenBank/DDBJ whole genome shotgun (WGS) entry which is preliminary data.</text>
</comment>
<dbReference type="InterPro" id="IPR003370">
    <property type="entry name" value="Chromate_transpt"/>
</dbReference>
<dbReference type="EMBL" id="DVOR01000139">
    <property type="protein sequence ID" value="HIV09328.1"/>
    <property type="molecule type" value="Genomic_DNA"/>
</dbReference>
<feature type="transmembrane region" description="Helical" evidence="7">
    <location>
        <begin position="27"/>
        <end position="52"/>
    </location>
</feature>
<sequence>MGPAPEHAPEAATAESALKEASLARRLLALTLTFGKFGGITFGGGYAIVALLEEDLVRRKGWLTQDELFNIITVGESTPGPIAVNTATFVGYRLAGVLGGFVATAALVFPAWLVIVIVSGFYLQFRENTWVAAALGGIRVAAIVLIARAFLRMGHGVPRNKANALAFALAFLLVAVLGQNALWVVVGGLLFGVLWYGVRPRLKGGKA</sequence>
<dbReference type="AlphaFoldDB" id="A0A9D1T3H7"/>
<comment type="subcellular location">
    <subcellularLocation>
        <location evidence="1">Cell membrane</location>
        <topology evidence="1">Multi-pass membrane protein</topology>
    </subcellularLocation>
</comment>
<dbReference type="GO" id="GO:0015109">
    <property type="term" value="F:chromate transmembrane transporter activity"/>
    <property type="evidence" value="ECO:0007669"/>
    <property type="project" value="InterPro"/>
</dbReference>
<dbReference type="GO" id="GO:0005886">
    <property type="term" value="C:plasma membrane"/>
    <property type="evidence" value="ECO:0007669"/>
    <property type="project" value="UniProtKB-SubCell"/>
</dbReference>
<dbReference type="Pfam" id="PF02417">
    <property type="entry name" value="Chromate_transp"/>
    <property type="match status" value="1"/>
</dbReference>
<dbReference type="Proteomes" id="UP000886845">
    <property type="component" value="Unassembled WGS sequence"/>
</dbReference>
<keyword evidence="6 7" id="KW-0472">Membrane</keyword>
<evidence type="ECO:0000256" key="3">
    <source>
        <dbReference type="ARBA" id="ARBA00022475"/>
    </source>
</evidence>
<evidence type="ECO:0000313" key="9">
    <source>
        <dbReference type="Proteomes" id="UP000886845"/>
    </source>
</evidence>
<dbReference type="PANTHER" id="PTHR43663">
    <property type="entry name" value="CHROMATE TRANSPORT PROTEIN-RELATED"/>
    <property type="match status" value="1"/>
</dbReference>
<evidence type="ECO:0000256" key="6">
    <source>
        <dbReference type="ARBA" id="ARBA00023136"/>
    </source>
</evidence>